<evidence type="ECO:0000313" key="3">
    <source>
        <dbReference type="Proteomes" id="UP000648908"/>
    </source>
</evidence>
<dbReference type="Proteomes" id="UP000648908">
    <property type="component" value="Unassembled WGS sequence"/>
</dbReference>
<feature type="transmembrane region" description="Helical" evidence="1">
    <location>
        <begin position="322"/>
        <end position="341"/>
    </location>
</feature>
<dbReference type="InterPro" id="IPR017516">
    <property type="entry name" value="AbrB_dup"/>
</dbReference>
<feature type="transmembrane region" description="Helical" evidence="1">
    <location>
        <begin position="141"/>
        <end position="159"/>
    </location>
</feature>
<keyword evidence="1" id="KW-1133">Transmembrane helix</keyword>
<gene>
    <name evidence="2" type="ORF">JL811_03225</name>
</gene>
<keyword evidence="1" id="KW-0812">Transmembrane</keyword>
<dbReference type="Pfam" id="PF05145">
    <property type="entry name" value="AbrB"/>
    <property type="match status" value="1"/>
</dbReference>
<dbReference type="GO" id="GO:0016020">
    <property type="term" value="C:membrane"/>
    <property type="evidence" value="ECO:0007669"/>
    <property type="project" value="InterPro"/>
</dbReference>
<feature type="transmembrane region" description="Helical" evidence="1">
    <location>
        <begin position="81"/>
        <end position="100"/>
    </location>
</feature>
<reference evidence="2" key="1">
    <citation type="submission" date="2021-01" db="EMBL/GenBank/DDBJ databases">
        <title>Tabrizicola alba sp. nov. a motile alkaliphilic bacterium isolated from a soda lake.</title>
        <authorList>
            <person name="Szuroczki S."/>
            <person name="Abbaszade G."/>
            <person name="Schumann P."/>
            <person name="Toth E."/>
        </authorList>
    </citation>
    <scope>NUCLEOTIDE SEQUENCE</scope>
    <source>
        <strain evidence="2">DMG-N-6</strain>
    </source>
</reference>
<feature type="transmembrane region" description="Helical" evidence="1">
    <location>
        <begin position="180"/>
        <end position="200"/>
    </location>
</feature>
<keyword evidence="1" id="KW-0472">Membrane</keyword>
<feature type="transmembrane region" description="Helical" evidence="1">
    <location>
        <begin position="50"/>
        <end position="69"/>
    </location>
</feature>
<evidence type="ECO:0000256" key="1">
    <source>
        <dbReference type="SAM" id="Phobius"/>
    </source>
</evidence>
<feature type="transmembrane region" description="Helical" evidence="1">
    <location>
        <begin position="259"/>
        <end position="283"/>
    </location>
</feature>
<protein>
    <submittedName>
        <fullName evidence="2">AbrB family transcriptional regulator</fullName>
    </submittedName>
</protein>
<dbReference type="AlphaFoldDB" id="A0A8K0V6A4"/>
<organism evidence="2 3">
    <name type="scientific">Szabonella alba</name>
    <dbReference type="NCBI Taxonomy" id="2804194"/>
    <lineage>
        <taxon>Bacteria</taxon>
        <taxon>Pseudomonadati</taxon>
        <taxon>Pseudomonadota</taxon>
        <taxon>Alphaproteobacteria</taxon>
        <taxon>Rhodobacterales</taxon>
        <taxon>Paracoccaceae</taxon>
        <taxon>Szabonella</taxon>
    </lineage>
</organism>
<name>A0A8K0V6A4_9RHOB</name>
<dbReference type="EMBL" id="JAESVN010000001">
    <property type="protein sequence ID" value="MBL4916222.1"/>
    <property type="molecule type" value="Genomic_DNA"/>
</dbReference>
<keyword evidence="3" id="KW-1185">Reference proteome</keyword>
<dbReference type="PANTHER" id="PTHR38457">
    <property type="entry name" value="REGULATOR ABRB-RELATED"/>
    <property type="match status" value="1"/>
</dbReference>
<dbReference type="PIRSF" id="PIRSF038991">
    <property type="entry name" value="Protein_AbrB"/>
    <property type="match status" value="1"/>
</dbReference>
<dbReference type="InterPro" id="IPR007820">
    <property type="entry name" value="AbrB_fam"/>
</dbReference>
<comment type="caution">
    <text evidence="2">The sequence shown here is derived from an EMBL/GenBank/DDBJ whole genome shotgun (WGS) entry which is preliminary data.</text>
</comment>
<proteinExistence type="predicted"/>
<evidence type="ECO:0000313" key="2">
    <source>
        <dbReference type="EMBL" id="MBL4916222.1"/>
    </source>
</evidence>
<sequence>MTLALALTGGIAATLLHLPLALLLGSMVAVGAVAMAGWKPMGHEVGLPGLFRLIAIPVIGIAIGGSFTPDILRQATQWAPSLLALSLFVPLAHILAFGIYRAGGVDPVSAYWGTVPGGLIESVTLGEEAGADPGMLVLMQFLRLILTIVAVPLLFVILTGEMVGSGAGVALQGSDKALRLADIAILAVAGFAGFHLGHLLRLPAAVMTGPLIASAVVHLTGLTEGVPPGWAIAATQVVVGAGLGARFTGMSGSVLRRGFVLAMIATMVLLAVAWAFAVLLAPWVGQPVAALFLAFAPGGITEMSLIALSLQISVVFVTLHHIVRIVLSIAIARALAGRFGGLHR</sequence>
<dbReference type="PANTHER" id="PTHR38457:SF1">
    <property type="entry name" value="REGULATOR ABRB-RELATED"/>
    <property type="match status" value="1"/>
</dbReference>
<dbReference type="GO" id="GO:0010468">
    <property type="term" value="P:regulation of gene expression"/>
    <property type="evidence" value="ECO:0007669"/>
    <property type="project" value="InterPro"/>
</dbReference>
<dbReference type="NCBIfam" id="TIGR03082">
    <property type="entry name" value="Gneg_AbrB_dup"/>
    <property type="match status" value="2"/>
</dbReference>
<feature type="transmembrane region" description="Helical" evidence="1">
    <location>
        <begin position="289"/>
        <end position="310"/>
    </location>
</feature>
<accession>A0A8K0V6A4</accession>
<dbReference type="RefSeq" id="WP_202686874.1">
    <property type="nucleotide sequence ID" value="NZ_JAESVN010000001.1"/>
</dbReference>